<dbReference type="RefSeq" id="XP_020118330.1">
    <property type="nucleotide sequence ID" value="XM_020268822.1"/>
</dbReference>
<proteinExistence type="predicted"/>
<dbReference type="PANTHER" id="PTHR37540">
    <property type="entry name" value="TRANSCRIPTION FACTOR (ACR-2), PUTATIVE-RELATED-RELATED"/>
    <property type="match status" value="1"/>
</dbReference>
<organism evidence="2 3">
    <name type="scientific">Talaromyces atroroseus</name>
    <dbReference type="NCBI Taxonomy" id="1441469"/>
    <lineage>
        <taxon>Eukaryota</taxon>
        <taxon>Fungi</taxon>
        <taxon>Dikarya</taxon>
        <taxon>Ascomycota</taxon>
        <taxon>Pezizomycotina</taxon>
        <taxon>Eurotiomycetes</taxon>
        <taxon>Eurotiomycetidae</taxon>
        <taxon>Eurotiales</taxon>
        <taxon>Trichocomaceae</taxon>
        <taxon>Talaromyces</taxon>
        <taxon>Talaromyces sect. Trachyspermi</taxon>
    </lineage>
</organism>
<sequence length="497" mass="56828">MSSQDGLSDGAMAFNAVRSRKRPAASISQNVSSPNGQNQSFFFVDPASSTREKRAHVMRHHIQTKRKQNMLATQTDRQSCREPRVFPWMIKSGGNGIGPNPRPIRKAVSTTTPPPSHTYLEPDHRSSGIDQTPDLKTDYLATLAYDASVPWAEDQLIDMWTSRLTYWSGQNEHLKAKILQAAVRHRITFEAVILGYCSRWALHLSHSSDDSVFRHYESRVRQAIINKTDRGGIALDDDTISLALVGLALQEERFGDKDKAREYARQAKDLQVHRKSRPIDAVGRPVLLYFLAIMEPPTSGVSLDEASKLVDFLHVARQSMEKDATSHYLREVPQRSAVFQYDSPLFQLLSSGPRPSQVPIDRRFFVVNKNVPTTEWARTAGLIYVMLSLYDFCGEKRKVIRFLEYLQQLIQDYGLDRNPACESFLYLLLEETFSADLRDPERAWRANEILDIHKRLPFELQFRFNELLLDYLMLNPSVTTVEAFERDVRAIVHSEVC</sequence>
<feature type="region of interest" description="Disordered" evidence="1">
    <location>
        <begin position="61"/>
        <end position="128"/>
    </location>
</feature>
<feature type="compositionally biased region" description="Polar residues" evidence="1">
    <location>
        <begin position="26"/>
        <end position="41"/>
    </location>
</feature>
<dbReference type="EMBL" id="LFMY01000010">
    <property type="protein sequence ID" value="OKL58209.1"/>
    <property type="molecule type" value="Genomic_DNA"/>
</dbReference>
<protein>
    <submittedName>
        <fullName evidence="2">Uncharacterized protein</fullName>
    </submittedName>
</protein>
<dbReference type="Proteomes" id="UP000214365">
    <property type="component" value="Unassembled WGS sequence"/>
</dbReference>
<dbReference type="OrthoDB" id="4206571at2759"/>
<name>A0A225ARK1_TALAT</name>
<dbReference type="AlphaFoldDB" id="A0A225ARK1"/>
<gene>
    <name evidence="2" type="ORF">UA08_06534</name>
</gene>
<evidence type="ECO:0000313" key="2">
    <source>
        <dbReference type="EMBL" id="OKL58209.1"/>
    </source>
</evidence>
<evidence type="ECO:0000256" key="1">
    <source>
        <dbReference type="SAM" id="MobiDB-lite"/>
    </source>
</evidence>
<reference evidence="2 3" key="1">
    <citation type="submission" date="2015-06" db="EMBL/GenBank/DDBJ databases">
        <title>Talaromyces atroroseus IBT 11181 draft genome.</title>
        <authorList>
            <person name="Rasmussen K.B."/>
            <person name="Rasmussen S."/>
            <person name="Petersen B."/>
            <person name="Sicheritz-Ponten T."/>
            <person name="Mortensen U.H."/>
            <person name="Thrane U."/>
        </authorList>
    </citation>
    <scope>NUCLEOTIDE SEQUENCE [LARGE SCALE GENOMIC DNA]</scope>
    <source>
        <strain evidence="2 3">IBT 11181</strain>
    </source>
</reference>
<dbReference type="GeneID" id="31006289"/>
<keyword evidence="3" id="KW-1185">Reference proteome</keyword>
<feature type="region of interest" description="Disordered" evidence="1">
    <location>
        <begin position="20"/>
        <end position="41"/>
    </location>
</feature>
<comment type="caution">
    <text evidence="2">The sequence shown here is derived from an EMBL/GenBank/DDBJ whole genome shotgun (WGS) entry which is preliminary data.</text>
</comment>
<accession>A0A225ARK1</accession>
<evidence type="ECO:0000313" key="3">
    <source>
        <dbReference type="Proteomes" id="UP000214365"/>
    </source>
</evidence>
<dbReference type="PANTHER" id="PTHR37540:SF10">
    <property type="entry name" value="SIGMA-70 REGION 2 FAMILY PROTEIN"/>
    <property type="match status" value="1"/>
</dbReference>